<feature type="domain" description="FAD-binding FR-type" evidence="10">
    <location>
        <begin position="33"/>
        <end position="131"/>
    </location>
</feature>
<reference evidence="11 12" key="1">
    <citation type="submission" date="2019-01" db="EMBL/GenBank/DDBJ databases">
        <title>Lactibacter flavus gen. nov., sp. nov., a novel bacterium of the family Propionibacteriaceae isolated from raw milk and dairy products.</title>
        <authorList>
            <person name="Huptas C."/>
            <person name="Wenning M."/>
            <person name="Breitenwieser F."/>
            <person name="Doll E."/>
            <person name="Von Neubeck M."/>
            <person name="Busse H.-J."/>
            <person name="Scherer S."/>
        </authorList>
    </citation>
    <scope>NUCLEOTIDE SEQUENCE [LARGE SCALE GENOMIC DNA]</scope>
    <source>
        <strain evidence="11 12">DSM 22130</strain>
    </source>
</reference>
<dbReference type="Gene3D" id="3.40.50.80">
    <property type="entry name" value="Nucleotide-binding domain of ferredoxin-NADP reductase (FNR) module"/>
    <property type="match status" value="1"/>
</dbReference>
<evidence type="ECO:0000259" key="10">
    <source>
        <dbReference type="PROSITE" id="PS51384"/>
    </source>
</evidence>
<dbReference type="SUPFAM" id="SSF63380">
    <property type="entry name" value="Riboflavin synthase domain-like"/>
    <property type="match status" value="1"/>
</dbReference>
<dbReference type="Pfam" id="PF00175">
    <property type="entry name" value="NAD_binding_1"/>
    <property type="match status" value="1"/>
</dbReference>
<dbReference type="InterPro" id="IPR050415">
    <property type="entry name" value="MRET"/>
</dbReference>
<evidence type="ECO:0000256" key="5">
    <source>
        <dbReference type="ARBA" id="ARBA00022827"/>
    </source>
</evidence>
<dbReference type="PANTHER" id="PTHR47354:SF6">
    <property type="entry name" value="NADH OXIDOREDUCTASE HCR"/>
    <property type="match status" value="1"/>
</dbReference>
<keyword evidence="8" id="KW-0411">Iron-sulfur</keyword>
<dbReference type="AlphaFoldDB" id="A0A4Q9KM75"/>
<dbReference type="GO" id="GO:0016491">
    <property type="term" value="F:oxidoreductase activity"/>
    <property type="evidence" value="ECO:0007669"/>
    <property type="project" value="UniProtKB-KW"/>
</dbReference>
<dbReference type="Proteomes" id="UP000291933">
    <property type="component" value="Unassembled WGS sequence"/>
</dbReference>
<keyword evidence="6" id="KW-0560">Oxidoreductase</keyword>
<dbReference type="Gene3D" id="2.40.30.10">
    <property type="entry name" value="Translation factors"/>
    <property type="match status" value="1"/>
</dbReference>
<protein>
    <submittedName>
        <fullName evidence="11">Ferredoxin reductase</fullName>
    </submittedName>
</protein>
<dbReference type="InterPro" id="IPR017938">
    <property type="entry name" value="Riboflavin_synthase-like_b-brl"/>
</dbReference>
<dbReference type="PRINTS" id="PR00410">
    <property type="entry name" value="PHEHYDRXLASE"/>
</dbReference>
<sequence length="348" mass="36763">MPKANTLTRLASALTYPLRLDDFLAVIDPRHSSRQLRAVVTKVTPAAPGVATLTLRPGRGWLPHMAGQWMRVGVDVGGVRQWRPFTISSPEGEAPSITVGAAGDVSTKLVNDTRPGDVVFIDQPEGDFLLPAPLTTPLLLVAGGTGATPMYALISTLLARLPDADVVLLQASRTPQDAIFAAEFAALASRHEGLKVIHWHSRESGRLKLAASIDTLVPDWRDRAAYVCGPTSLIADAEAFWSDAGLPLTVERFTIPRIVDPDAVGGTVTFARAGQTLDAPGASSLLEVGERAGIELPSGCRMGICRTCLKTLKDGQVRDLVTGSLTGEPGEHIRTCVSAAAGDVTLDA</sequence>
<dbReference type="CDD" id="cd00207">
    <property type="entry name" value="fer2"/>
    <property type="match status" value="1"/>
</dbReference>
<keyword evidence="3" id="KW-0001">2Fe-2S</keyword>
<keyword evidence="12" id="KW-1185">Reference proteome</keyword>
<dbReference type="InterPro" id="IPR036010">
    <property type="entry name" value="2Fe-2S_ferredoxin-like_sf"/>
</dbReference>
<evidence type="ECO:0000256" key="8">
    <source>
        <dbReference type="ARBA" id="ARBA00023014"/>
    </source>
</evidence>
<dbReference type="PROSITE" id="PS51384">
    <property type="entry name" value="FAD_FR"/>
    <property type="match status" value="1"/>
</dbReference>
<evidence type="ECO:0000256" key="2">
    <source>
        <dbReference type="ARBA" id="ARBA00022630"/>
    </source>
</evidence>
<dbReference type="Pfam" id="PF00111">
    <property type="entry name" value="Fer2"/>
    <property type="match status" value="1"/>
</dbReference>
<dbReference type="OrthoDB" id="9796486at2"/>
<accession>A0A4Q9KM75</accession>
<dbReference type="InterPro" id="IPR001433">
    <property type="entry name" value="OxRdtase_FAD/NAD-bd"/>
</dbReference>
<dbReference type="SUPFAM" id="SSF52343">
    <property type="entry name" value="Ferredoxin reductase-like, C-terminal NADP-linked domain"/>
    <property type="match status" value="1"/>
</dbReference>
<organism evidence="11 12">
    <name type="scientific">Propioniciclava tarda</name>
    <dbReference type="NCBI Taxonomy" id="433330"/>
    <lineage>
        <taxon>Bacteria</taxon>
        <taxon>Bacillati</taxon>
        <taxon>Actinomycetota</taxon>
        <taxon>Actinomycetes</taxon>
        <taxon>Propionibacteriales</taxon>
        <taxon>Propionibacteriaceae</taxon>
        <taxon>Propioniciclava</taxon>
    </lineage>
</organism>
<dbReference type="InterPro" id="IPR012675">
    <property type="entry name" value="Beta-grasp_dom_sf"/>
</dbReference>
<dbReference type="SUPFAM" id="SSF54292">
    <property type="entry name" value="2Fe-2S ferredoxin-like"/>
    <property type="match status" value="1"/>
</dbReference>
<dbReference type="CDD" id="cd06216">
    <property type="entry name" value="FNR_iron_sulfur_binding_2"/>
    <property type="match status" value="1"/>
</dbReference>
<dbReference type="InterPro" id="IPR039261">
    <property type="entry name" value="FNR_nucleotide-bd"/>
</dbReference>
<comment type="caution">
    <text evidence="11">The sequence shown here is derived from an EMBL/GenBank/DDBJ whole genome shotgun (WGS) entry which is preliminary data.</text>
</comment>
<dbReference type="Gene3D" id="3.10.20.30">
    <property type="match status" value="1"/>
</dbReference>
<evidence type="ECO:0000256" key="3">
    <source>
        <dbReference type="ARBA" id="ARBA00022714"/>
    </source>
</evidence>
<evidence type="ECO:0000256" key="6">
    <source>
        <dbReference type="ARBA" id="ARBA00023002"/>
    </source>
</evidence>
<evidence type="ECO:0000256" key="7">
    <source>
        <dbReference type="ARBA" id="ARBA00023004"/>
    </source>
</evidence>
<dbReference type="GO" id="GO:0046872">
    <property type="term" value="F:metal ion binding"/>
    <property type="evidence" value="ECO:0007669"/>
    <property type="project" value="UniProtKB-KW"/>
</dbReference>
<evidence type="ECO:0000259" key="9">
    <source>
        <dbReference type="PROSITE" id="PS51085"/>
    </source>
</evidence>
<dbReference type="RefSeq" id="WP_131171497.1">
    <property type="nucleotide sequence ID" value="NZ_FXTL01000004.1"/>
</dbReference>
<evidence type="ECO:0000256" key="4">
    <source>
        <dbReference type="ARBA" id="ARBA00022723"/>
    </source>
</evidence>
<dbReference type="InterPro" id="IPR001041">
    <property type="entry name" value="2Fe-2S_ferredoxin-type"/>
</dbReference>
<keyword evidence="2" id="KW-0285">Flavoprotein</keyword>
<comment type="cofactor">
    <cofactor evidence="1">
        <name>FAD</name>
        <dbReference type="ChEBI" id="CHEBI:57692"/>
    </cofactor>
</comment>
<dbReference type="PANTHER" id="PTHR47354">
    <property type="entry name" value="NADH OXIDOREDUCTASE HCR"/>
    <property type="match status" value="1"/>
</dbReference>
<name>A0A4Q9KM75_PROTD</name>
<gene>
    <name evidence="11" type="ORF">ET996_05255</name>
</gene>
<evidence type="ECO:0000256" key="1">
    <source>
        <dbReference type="ARBA" id="ARBA00001974"/>
    </source>
</evidence>
<feature type="domain" description="2Fe-2S ferredoxin-type" evidence="9">
    <location>
        <begin position="266"/>
        <end position="348"/>
    </location>
</feature>
<dbReference type="PROSITE" id="PS51085">
    <property type="entry name" value="2FE2S_FER_2"/>
    <property type="match status" value="1"/>
</dbReference>
<keyword evidence="4" id="KW-0479">Metal-binding</keyword>
<keyword evidence="5" id="KW-0274">FAD</keyword>
<dbReference type="GO" id="GO:0051537">
    <property type="term" value="F:2 iron, 2 sulfur cluster binding"/>
    <property type="evidence" value="ECO:0007669"/>
    <property type="project" value="UniProtKB-KW"/>
</dbReference>
<evidence type="ECO:0000313" key="12">
    <source>
        <dbReference type="Proteomes" id="UP000291933"/>
    </source>
</evidence>
<evidence type="ECO:0000313" key="11">
    <source>
        <dbReference type="EMBL" id="TBT95504.1"/>
    </source>
</evidence>
<dbReference type="InterPro" id="IPR017927">
    <property type="entry name" value="FAD-bd_FR_type"/>
</dbReference>
<keyword evidence="7" id="KW-0408">Iron</keyword>
<dbReference type="EMBL" id="SDMR01000004">
    <property type="protein sequence ID" value="TBT95504.1"/>
    <property type="molecule type" value="Genomic_DNA"/>
</dbReference>
<proteinExistence type="predicted"/>